<dbReference type="GO" id="GO:0005524">
    <property type="term" value="F:ATP binding"/>
    <property type="evidence" value="ECO:0007669"/>
    <property type="project" value="UniProtKB-UniRule"/>
</dbReference>
<reference evidence="22" key="1">
    <citation type="journal article" date="2016" name="Nat. Genet.">
        <title>A high-quality carrot genome assembly provides new insights into carotenoid accumulation and asterid genome evolution.</title>
        <authorList>
            <person name="Iorizzo M."/>
            <person name="Ellison S."/>
            <person name="Senalik D."/>
            <person name="Zeng P."/>
            <person name="Satapoomin P."/>
            <person name="Huang J."/>
            <person name="Bowman M."/>
            <person name="Iovene M."/>
            <person name="Sanseverino W."/>
            <person name="Cavagnaro P."/>
            <person name="Yildiz M."/>
            <person name="Macko-Podgorni A."/>
            <person name="Moranska E."/>
            <person name="Grzebelus E."/>
            <person name="Grzebelus D."/>
            <person name="Ashrafi H."/>
            <person name="Zheng Z."/>
            <person name="Cheng S."/>
            <person name="Spooner D."/>
            <person name="Van Deynze A."/>
            <person name="Simon P."/>
        </authorList>
    </citation>
    <scope>NUCLEOTIDE SEQUENCE</scope>
    <source>
        <tissue evidence="22">Leaf</tissue>
    </source>
</reference>
<evidence type="ECO:0000256" key="17">
    <source>
        <dbReference type="PROSITE-ProRule" id="PRU10141"/>
    </source>
</evidence>
<dbReference type="Gene3D" id="3.30.200.20">
    <property type="entry name" value="Phosphorylase Kinase, domain 1"/>
    <property type="match status" value="1"/>
</dbReference>
<dbReference type="FunFam" id="3.30.200.20:FF:000177">
    <property type="entry name" value="Cysteine-rich receptor-like protein kinase 2"/>
    <property type="match status" value="1"/>
</dbReference>
<evidence type="ECO:0008006" key="24">
    <source>
        <dbReference type="Google" id="ProtNLM"/>
    </source>
</evidence>
<protein>
    <recommendedName>
        <fullName evidence="24">Protein kinase domain-containing protein</fullName>
    </recommendedName>
</protein>
<dbReference type="CDD" id="cd23509">
    <property type="entry name" value="Gnk2-like"/>
    <property type="match status" value="2"/>
</dbReference>
<dbReference type="FunFam" id="1.10.510.10:FF:000336">
    <property type="entry name" value="Cysteine-rich receptor-like protein kinase 2"/>
    <property type="match status" value="1"/>
</dbReference>
<evidence type="ECO:0000256" key="15">
    <source>
        <dbReference type="ARBA" id="ARBA00047558"/>
    </source>
</evidence>
<dbReference type="InterPro" id="IPR038408">
    <property type="entry name" value="GNK2_sf"/>
</dbReference>
<dbReference type="InterPro" id="IPR000719">
    <property type="entry name" value="Prot_kinase_dom"/>
</dbReference>
<evidence type="ECO:0000259" key="21">
    <source>
        <dbReference type="PROSITE" id="PS51473"/>
    </source>
</evidence>
<dbReference type="InterPro" id="IPR002902">
    <property type="entry name" value="GNK2"/>
</dbReference>
<evidence type="ECO:0000256" key="18">
    <source>
        <dbReference type="SAM" id="Phobius"/>
    </source>
</evidence>
<evidence type="ECO:0000256" key="2">
    <source>
        <dbReference type="ARBA" id="ARBA00022527"/>
    </source>
</evidence>
<dbReference type="AlphaFoldDB" id="A0AAF1AVC4"/>
<sequence>MHFSLSSILLISLSCFVNRSFSDHADTSLACSKKTVLDPSERQGFMTSYLLAMVSLTESVSMQSYGAAENGTVFAFADCRRDLSKNDCILCVEHCKVKLHSCLFFQSVFLGGRVYNNFDGCFLRYDGYRFFGEISDDEVFCAGNEFAGNKSLLRESVGELVRNLGVKGAKNEGFSVGNYNKGDFQVYGLVQCWRFLNKTDCEKCLEGLVAKVGSCLPKTEGSVLNSGCYVRYSTHKFYHNSRTTAASIQTKGNKHLTLVLAGISAGIASLMLASTTYFFLKKHMEKQRREKEQYDYLASVTDSKLIFSYEMLEKATKYFHDSNKLGEGGSGHIYKGRLPDGRTVAIKRILFDTKQWAEHLFNEVNLISGINHKNHVKLLGYSVTGPESLLVYEYMPNQSLHDYFFGKKNVEALKWDVRYNILLGTAEGLMYLHEDSNLRIIHRDIKLSNILLDKEFTPKIADFGLARLFPHDKTHLSSAIAGTLGYMAPEYVFSGRLTEKADVYSFGVVVIEVVCGRQNYAFSESTIPLLEMVWNSYQKGKLCEEIDPVVKASFQEDAERVLKIGLLCAQASAELRPSMSKVVKMLMNNQQLPQPTQPPFISSRYVEKIPLKI</sequence>
<evidence type="ECO:0000256" key="10">
    <source>
        <dbReference type="ARBA" id="ARBA00022840"/>
    </source>
</evidence>
<dbReference type="InterPro" id="IPR052059">
    <property type="entry name" value="CR_Ser/Thr_kinase"/>
</dbReference>
<keyword evidence="3" id="KW-0597">Phosphoprotein</keyword>
<evidence type="ECO:0000256" key="5">
    <source>
        <dbReference type="ARBA" id="ARBA00022692"/>
    </source>
</evidence>
<dbReference type="PROSITE" id="PS51473">
    <property type="entry name" value="GNK2"/>
    <property type="match status" value="2"/>
</dbReference>
<gene>
    <name evidence="22" type="ORF">DCAR_0313189</name>
</gene>
<dbReference type="InterPro" id="IPR011009">
    <property type="entry name" value="Kinase-like_dom_sf"/>
</dbReference>
<dbReference type="FunFam" id="3.30.430.20:FF:000015">
    <property type="entry name" value="Cysteine-rich receptor-like protein kinase 3"/>
    <property type="match status" value="1"/>
</dbReference>
<keyword evidence="8 17" id="KW-0547">Nucleotide-binding</keyword>
<keyword evidence="2" id="KW-0723">Serine/threonine-protein kinase</keyword>
<dbReference type="EMBL" id="CP093345">
    <property type="protein sequence ID" value="WOG93901.1"/>
    <property type="molecule type" value="Genomic_DNA"/>
</dbReference>
<feature type="signal peptide" evidence="19">
    <location>
        <begin position="1"/>
        <end position="22"/>
    </location>
</feature>
<evidence type="ECO:0000256" key="9">
    <source>
        <dbReference type="ARBA" id="ARBA00022777"/>
    </source>
</evidence>
<dbReference type="Pfam" id="PF00069">
    <property type="entry name" value="Pkinase"/>
    <property type="match status" value="1"/>
</dbReference>
<keyword evidence="23" id="KW-1185">Reference proteome</keyword>
<keyword evidence="11 18" id="KW-1133">Transmembrane helix</keyword>
<dbReference type="SUPFAM" id="SSF56112">
    <property type="entry name" value="Protein kinase-like (PK-like)"/>
    <property type="match status" value="1"/>
</dbReference>
<dbReference type="SMART" id="SM00220">
    <property type="entry name" value="S_TKc"/>
    <property type="match status" value="1"/>
</dbReference>
<keyword evidence="9" id="KW-0418">Kinase</keyword>
<evidence type="ECO:0000313" key="23">
    <source>
        <dbReference type="Proteomes" id="UP000077755"/>
    </source>
</evidence>
<comment type="subcellular location">
    <subcellularLocation>
        <location evidence="1">Membrane</location>
        <topology evidence="1">Single-pass membrane protein</topology>
    </subcellularLocation>
</comment>
<dbReference type="PROSITE" id="PS00108">
    <property type="entry name" value="PROTEIN_KINASE_ST"/>
    <property type="match status" value="1"/>
</dbReference>
<evidence type="ECO:0000256" key="4">
    <source>
        <dbReference type="ARBA" id="ARBA00022679"/>
    </source>
</evidence>
<evidence type="ECO:0000256" key="14">
    <source>
        <dbReference type="ARBA" id="ARBA00023180"/>
    </source>
</evidence>
<reference evidence="22" key="2">
    <citation type="submission" date="2022-03" db="EMBL/GenBank/DDBJ databases">
        <title>Draft title - Genomic analysis of global carrot germplasm unveils the trajectory of domestication and the origin of high carotenoid orange carrot.</title>
        <authorList>
            <person name="Iorizzo M."/>
            <person name="Ellison S."/>
            <person name="Senalik D."/>
            <person name="Macko-Podgorni A."/>
            <person name="Grzebelus D."/>
            <person name="Bostan H."/>
            <person name="Rolling W."/>
            <person name="Curaba J."/>
            <person name="Simon P."/>
        </authorList>
    </citation>
    <scope>NUCLEOTIDE SEQUENCE</scope>
    <source>
        <tissue evidence="22">Leaf</tissue>
    </source>
</reference>
<evidence type="ECO:0000256" key="6">
    <source>
        <dbReference type="ARBA" id="ARBA00022729"/>
    </source>
</evidence>
<keyword evidence="7" id="KW-0677">Repeat</keyword>
<evidence type="ECO:0000313" key="22">
    <source>
        <dbReference type="EMBL" id="WOG93901.1"/>
    </source>
</evidence>
<dbReference type="GO" id="GO:0004674">
    <property type="term" value="F:protein serine/threonine kinase activity"/>
    <property type="evidence" value="ECO:0007669"/>
    <property type="project" value="UniProtKB-KW"/>
</dbReference>
<keyword evidence="13" id="KW-0675">Receptor</keyword>
<dbReference type="CDD" id="cd14066">
    <property type="entry name" value="STKc_IRAK"/>
    <property type="match status" value="1"/>
</dbReference>
<keyword evidence="14" id="KW-0325">Glycoprotein</keyword>
<feature type="transmembrane region" description="Helical" evidence="18">
    <location>
        <begin position="256"/>
        <end position="280"/>
    </location>
</feature>
<dbReference type="PROSITE" id="PS50011">
    <property type="entry name" value="PROTEIN_KINASE_DOM"/>
    <property type="match status" value="1"/>
</dbReference>
<evidence type="ECO:0000256" key="3">
    <source>
        <dbReference type="ARBA" id="ARBA00022553"/>
    </source>
</evidence>
<dbReference type="PANTHER" id="PTHR47973">
    <property type="entry name" value="CYSTEINE-RICH RECEPTOR-LIKE PROTEIN KINASE 3"/>
    <property type="match status" value="1"/>
</dbReference>
<feature type="binding site" evidence="17">
    <location>
        <position position="347"/>
    </location>
    <ligand>
        <name>ATP</name>
        <dbReference type="ChEBI" id="CHEBI:30616"/>
    </ligand>
</feature>
<dbReference type="PROSITE" id="PS00107">
    <property type="entry name" value="PROTEIN_KINASE_ATP"/>
    <property type="match status" value="1"/>
</dbReference>
<keyword evidence="10 17" id="KW-0067">ATP-binding</keyword>
<comment type="catalytic activity">
    <reaction evidence="15">
        <text>L-seryl-[protein] + ATP = O-phospho-L-seryl-[protein] + ADP + H(+)</text>
        <dbReference type="Rhea" id="RHEA:17989"/>
        <dbReference type="Rhea" id="RHEA-COMP:9863"/>
        <dbReference type="Rhea" id="RHEA-COMP:11604"/>
        <dbReference type="ChEBI" id="CHEBI:15378"/>
        <dbReference type="ChEBI" id="CHEBI:29999"/>
        <dbReference type="ChEBI" id="CHEBI:30616"/>
        <dbReference type="ChEBI" id="CHEBI:83421"/>
        <dbReference type="ChEBI" id="CHEBI:456216"/>
    </reaction>
</comment>
<keyword evidence="6 19" id="KW-0732">Signal</keyword>
<keyword evidence="12 18" id="KW-0472">Membrane</keyword>
<dbReference type="GO" id="GO:0016020">
    <property type="term" value="C:membrane"/>
    <property type="evidence" value="ECO:0007669"/>
    <property type="project" value="UniProtKB-SubCell"/>
</dbReference>
<dbReference type="InterPro" id="IPR017441">
    <property type="entry name" value="Protein_kinase_ATP_BS"/>
</dbReference>
<dbReference type="Gene3D" id="3.30.430.20">
    <property type="entry name" value="Gnk2 domain, C-X8-C-X2-C motif"/>
    <property type="match status" value="2"/>
</dbReference>
<feature type="domain" description="Gnk2-homologous" evidence="21">
    <location>
        <begin position="24"/>
        <end position="130"/>
    </location>
</feature>
<evidence type="ECO:0000256" key="13">
    <source>
        <dbReference type="ARBA" id="ARBA00023170"/>
    </source>
</evidence>
<evidence type="ECO:0000256" key="8">
    <source>
        <dbReference type="ARBA" id="ARBA00022741"/>
    </source>
</evidence>
<evidence type="ECO:0000256" key="1">
    <source>
        <dbReference type="ARBA" id="ARBA00004167"/>
    </source>
</evidence>
<evidence type="ECO:0000256" key="19">
    <source>
        <dbReference type="SAM" id="SignalP"/>
    </source>
</evidence>
<organism evidence="22 23">
    <name type="scientific">Daucus carota subsp. sativus</name>
    <name type="common">Carrot</name>
    <dbReference type="NCBI Taxonomy" id="79200"/>
    <lineage>
        <taxon>Eukaryota</taxon>
        <taxon>Viridiplantae</taxon>
        <taxon>Streptophyta</taxon>
        <taxon>Embryophyta</taxon>
        <taxon>Tracheophyta</taxon>
        <taxon>Spermatophyta</taxon>
        <taxon>Magnoliopsida</taxon>
        <taxon>eudicotyledons</taxon>
        <taxon>Gunneridae</taxon>
        <taxon>Pentapetalae</taxon>
        <taxon>asterids</taxon>
        <taxon>campanulids</taxon>
        <taxon>Apiales</taxon>
        <taxon>Apiaceae</taxon>
        <taxon>Apioideae</taxon>
        <taxon>Scandiceae</taxon>
        <taxon>Daucinae</taxon>
        <taxon>Daucus</taxon>
        <taxon>Daucus sect. Daucus</taxon>
    </lineage>
</organism>
<evidence type="ECO:0000256" key="12">
    <source>
        <dbReference type="ARBA" id="ARBA00023136"/>
    </source>
</evidence>
<feature type="domain" description="Gnk2-homologous" evidence="21">
    <location>
        <begin position="135"/>
        <end position="237"/>
    </location>
</feature>
<evidence type="ECO:0000256" key="11">
    <source>
        <dbReference type="ARBA" id="ARBA00022989"/>
    </source>
</evidence>
<comment type="catalytic activity">
    <reaction evidence="16">
        <text>L-threonyl-[protein] + ATP = O-phospho-L-threonyl-[protein] + ADP + H(+)</text>
        <dbReference type="Rhea" id="RHEA:46608"/>
        <dbReference type="Rhea" id="RHEA-COMP:11060"/>
        <dbReference type="Rhea" id="RHEA-COMP:11605"/>
        <dbReference type="ChEBI" id="CHEBI:15378"/>
        <dbReference type="ChEBI" id="CHEBI:30013"/>
        <dbReference type="ChEBI" id="CHEBI:30616"/>
        <dbReference type="ChEBI" id="CHEBI:61977"/>
        <dbReference type="ChEBI" id="CHEBI:456216"/>
    </reaction>
</comment>
<dbReference type="Proteomes" id="UP000077755">
    <property type="component" value="Chromosome 3"/>
</dbReference>
<keyword evidence="5 18" id="KW-0812">Transmembrane</keyword>
<evidence type="ECO:0000259" key="20">
    <source>
        <dbReference type="PROSITE" id="PS50011"/>
    </source>
</evidence>
<dbReference type="Gene3D" id="1.10.510.10">
    <property type="entry name" value="Transferase(Phosphotransferase) domain 1"/>
    <property type="match status" value="1"/>
</dbReference>
<evidence type="ECO:0000256" key="7">
    <source>
        <dbReference type="ARBA" id="ARBA00022737"/>
    </source>
</evidence>
<keyword evidence="4" id="KW-0808">Transferase</keyword>
<accession>A0AAF1AVC4</accession>
<feature type="chain" id="PRO_5042019943" description="Protein kinase domain-containing protein" evidence="19">
    <location>
        <begin position="23"/>
        <end position="613"/>
    </location>
</feature>
<feature type="domain" description="Protein kinase" evidence="20">
    <location>
        <begin position="319"/>
        <end position="601"/>
    </location>
</feature>
<name>A0AAF1AVC4_DAUCS</name>
<evidence type="ECO:0000256" key="16">
    <source>
        <dbReference type="ARBA" id="ARBA00047951"/>
    </source>
</evidence>
<proteinExistence type="predicted"/>
<dbReference type="InterPro" id="IPR008271">
    <property type="entry name" value="Ser/Thr_kinase_AS"/>
</dbReference>
<dbReference type="Pfam" id="PF01657">
    <property type="entry name" value="Stress-antifung"/>
    <property type="match status" value="2"/>
</dbReference>